<evidence type="ECO:0000313" key="2">
    <source>
        <dbReference type="EMBL" id="OAF18454.1"/>
    </source>
</evidence>
<evidence type="ECO:0000256" key="1">
    <source>
        <dbReference type="SAM" id="MobiDB-lite"/>
    </source>
</evidence>
<name>A0A176ZE22_9BRAD</name>
<gene>
    <name evidence="2" type="ORF">AXW67_04550</name>
</gene>
<dbReference type="RefSeq" id="WP_063677784.1">
    <property type="nucleotide sequence ID" value="NZ_LSEF01000034.1"/>
</dbReference>
<dbReference type="AlphaFoldDB" id="A0A176ZE22"/>
<dbReference type="GeneID" id="32587829"/>
<accession>A0A176ZE22</accession>
<protein>
    <submittedName>
        <fullName evidence="2">Uncharacterized protein</fullName>
    </submittedName>
</protein>
<comment type="caution">
    <text evidence="2">The sequence shown here is derived from an EMBL/GenBank/DDBJ whole genome shotgun (WGS) entry which is preliminary data.</text>
</comment>
<dbReference type="Proteomes" id="UP000077173">
    <property type="component" value="Unassembled WGS sequence"/>
</dbReference>
<sequence>MMATDRAASRDSDQWTDCANQRPDHGRTASSGANSSGTMAQQSSPGCEAAPPTFVRLTGSHLVKPRAPRQD</sequence>
<dbReference type="EMBL" id="LSEF01000034">
    <property type="protein sequence ID" value="OAF18454.1"/>
    <property type="molecule type" value="Genomic_DNA"/>
</dbReference>
<organism evidence="2 3">
    <name type="scientific">Bradyrhizobium neotropicale</name>
    <dbReference type="NCBI Taxonomy" id="1497615"/>
    <lineage>
        <taxon>Bacteria</taxon>
        <taxon>Pseudomonadati</taxon>
        <taxon>Pseudomonadota</taxon>
        <taxon>Alphaproteobacteria</taxon>
        <taxon>Hyphomicrobiales</taxon>
        <taxon>Nitrobacteraceae</taxon>
        <taxon>Bradyrhizobium</taxon>
    </lineage>
</organism>
<feature type="compositionally biased region" description="Polar residues" evidence="1">
    <location>
        <begin position="28"/>
        <end position="45"/>
    </location>
</feature>
<reference evidence="2 3" key="1">
    <citation type="submission" date="2016-02" db="EMBL/GenBank/DDBJ databases">
        <title>Draft genome sequence of the strain BR 10247T Bradyrhizobium neotropicale isolated from nodules of Centrolobium paraense.</title>
        <authorList>
            <person name="Simoes-Araujo J.L."/>
            <person name="Barauna A.C."/>
            <person name="Silva K."/>
            <person name="Zilli J.E."/>
        </authorList>
    </citation>
    <scope>NUCLEOTIDE SEQUENCE [LARGE SCALE GENOMIC DNA]</scope>
    <source>
        <strain evidence="2 3">BR 10247</strain>
    </source>
</reference>
<keyword evidence="3" id="KW-1185">Reference proteome</keyword>
<evidence type="ECO:0000313" key="3">
    <source>
        <dbReference type="Proteomes" id="UP000077173"/>
    </source>
</evidence>
<feature type="region of interest" description="Disordered" evidence="1">
    <location>
        <begin position="1"/>
        <end position="71"/>
    </location>
</feature>
<proteinExistence type="predicted"/>